<feature type="transmembrane region" description="Helical" evidence="1">
    <location>
        <begin position="160"/>
        <end position="182"/>
    </location>
</feature>
<name>A0A1H8T1J7_9ACTN</name>
<dbReference type="EMBL" id="FOEE01000005">
    <property type="protein sequence ID" value="SEO84393.1"/>
    <property type="molecule type" value="Genomic_DNA"/>
</dbReference>
<evidence type="ECO:0000256" key="1">
    <source>
        <dbReference type="SAM" id="Phobius"/>
    </source>
</evidence>
<feature type="transmembrane region" description="Helical" evidence="1">
    <location>
        <begin position="194"/>
        <end position="212"/>
    </location>
</feature>
<keyword evidence="1" id="KW-0472">Membrane</keyword>
<gene>
    <name evidence="2" type="ORF">SAMN05660991_01970</name>
</gene>
<dbReference type="OrthoDB" id="5189371at2"/>
<reference evidence="3" key="1">
    <citation type="submission" date="2016-10" db="EMBL/GenBank/DDBJ databases">
        <authorList>
            <person name="Varghese N."/>
            <person name="Submissions S."/>
        </authorList>
    </citation>
    <scope>NUCLEOTIDE SEQUENCE [LARGE SCALE GENOMIC DNA]</scope>
    <source>
        <strain evidence="3">DSM 45413</strain>
    </source>
</reference>
<feature type="transmembrane region" description="Helical" evidence="1">
    <location>
        <begin position="74"/>
        <end position="94"/>
    </location>
</feature>
<proteinExistence type="predicted"/>
<feature type="transmembrane region" description="Helical" evidence="1">
    <location>
        <begin position="101"/>
        <end position="121"/>
    </location>
</feature>
<accession>A0A1H8T1J7</accession>
<keyword evidence="1" id="KW-1133">Transmembrane helix</keyword>
<keyword evidence="3" id="KW-1185">Reference proteome</keyword>
<keyword evidence="1" id="KW-0812">Transmembrane</keyword>
<organism evidence="2 3">
    <name type="scientific">Trujillonella endophytica</name>
    <dbReference type="NCBI Taxonomy" id="673521"/>
    <lineage>
        <taxon>Bacteria</taxon>
        <taxon>Bacillati</taxon>
        <taxon>Actinomycetota</taxon>
        <taxon>Actinomycetes</taxon>
        <taxon>Geodermatophilales</taxon>
        <taxon>Geodermatophilaceae</taxon>
        <taxon>Trujillonella</taxon>
    </lineage>
</organism>
<dbReference type="InterPro" id="IPR009339">
    <property type="entry name" value="DUF998"/>
</dbReference>
<evidence type="ECO:0000313" key="3">
    <source>
        <dbReference type="Proteomes" id="UP000198960"/>
    </source>
</evidence>
<dbReference type="RefSeq" id="WP_091942584.1">
    <property type="nucleotide sequence ID" value="NZ_FOEE01000005.1"/>
</dbReference>
<dbReference type="Proteomes" id="UP000198960">
    <property type="component" value="Unassembled WGS sequence"/>
</dbReference>
<sequence>MTTTGLRSTGVDVPRASRDRSLAGLLLLVAGSAVVLGIMTAEVLYPTDYDVHRNTVSDLAAMRPDDVVRQPSAAVFNTTMIVCGVLIAIAALLLHRSRAGLRAVVPIAGLGLGMVGVGLFPGNTVMAVHQLVSIATFLSGGLAAILTARLTARALRPVHLVLGGTALAFLIGYTFLEDLAVFDRLGEGGVERWIVYPVVLWMVAFGAALAAARPDDAAARPEAAR</sequence>
<evidence type="ECO:0000313" key="2">
    <source>
        <dbReference type="EMBL" id="SEO84393.1"/>
    </source>
</evidence>
<dbReference type="AlphaFoldDB" id="A0A1H8T1J7"/>
<feature type="transmembrane region" description="Helical" evidence="1">
    <location>
        <begin position="21"/>
        <end position="45"/>
    </location>
</feature>
<dbReference type="STRING" id="673521.SAMN05660991_01970"/>
<protein>
    <submittedName>
        <fullName evidence="2">Hypothetical membrane protein</fullName>
    </submittedName>
</protein>
<dbReference type="Pfam" id="PF06197">
    <property type="entry name" value="DUF998"/>
    <property type="match status" value="1"/>
</dbReference>
<feature type="transmembrane region" description="Helical" evidence="1">
    <location>
        <begin position="127"/>
        <end position="148"/>
    </location>
</feature>